<evidence type="ECO:0000313" key="1">
    <source>
        <dbReference type="EMBL" id="CAG7579690.1"/>
    </source>
</evidence>
<dbReference type="EMBL" id="OU342829">
    <property type="protein sequence ID" value="CAG7579690.1"/>
    <property type="molecule type" value="Genomic_DNA"/>
</dbReference>
<dbReference type="InterPro" id="IPR009080">
    <property type="entry name" value="tRNAsynth_Ia_anticodon-bd"/>
</dbReference>
<dbReference type="SUPFAM" id="SSF47323">
    <property type="entry name" value="Anticodon-binding domain of a subclass of class I aminoacyl-tRNA synthetases"/>
    <property type="match status" value="1"/>
</dbReference>
<accession>A0A8D9CCB2</accession>
<dbReference type="GO" id="GO:0004814">
    <property type="term" value="F:arginine-tRNA ligase activity"/>
    <property type="evidence" value="ECO:0007669"/>
    <property type="project" value="UniProtKB-EC"/>
</dbReference>
<organism evidence="1">
    <name type="scientific">uncultured marine phage</name>
    <dbReference type="NCBI Taxonomy" id="707152"/>
    <lineage>
        <taxon>Viruses</taxon>
        <taxon>environmental samples</taxon>
    </lineage>
</organism>
<dbReference type="InterPro" id="IPR014729">
    <property type="entry name" value="Rossmann-like_a/b/a_fold"/>
</dbReference>
<dbReference type="GO" id="GO:0005524">
    <property type="term" value="F:ATP binding"/>
    <property type="evidence" value="ECO:0007669"/>
    <property type="project" value="InterPro"/>
</dbReference>
<dbReference type="SUPFAM" id="SSF52374">
    <property type="entry name" value="Nucleotidylyl transferase"/>
    <property type="match status" value="1"/>
</dbReference>
<dbReference type="EC" id="6.1.1.19" evidence="1"/>
<proteinExistence type="predicted"/>
<name>A0A8D9CCB2_9VIRU</name>
<dbReference type="PANTHER" id="PTHR11956">
    <property type="entry name" value="ARGINYL-TRNA SYNTHETASE"/>
    <property type="match status" value="1"/>
</dbReference>
<dbReference type="Gene3D" id="3.40.50.620">
    <property type="entry name" value="HUPs"/>
    <property type="match status" value="1"/>
</dbReference>
<dbReference type="PANTHER" id="PTHR11956:SF11">
    <property type="entry name" value="ARGININE--TRNA LIGASE, MITOCHONDRIAL-RELATED"/>
    <property type="match status" value="1"/>
</dbReference>
<gene>
    <name evidence="1" type="primary">argS</name>
    <name evidence="1" type="ORF">SLAVMIC_00018</name>
</gene>
<dbReference type="InterPro" id="IPR001278">
    <property type="entry name" value="Arg-tRNA-ligase"/>
</dbReference>
<protein>
    <submittedName>
        <fullName evidence="1">Arginine--tRNA ligase</fullName>
        <ecNumber evidence="1">6.1.1.19</ecNumber>
    </submittedName>
</protein>
<reference evidence="1" key="1">
    <citation type="submission" date="2021-06" db="EMBL/GenBank/DDBJ databases">
        <authorList>
            <person name="Gannon L."/>
            <person name="Redgwell R T."/>
            <person name="Michniewski S."/>
            <person name="Harrison D C."/>
            <person name="Millard A."/>
        </authorList>
    </citation>
    <scope>NUCLEOTIDE SEQUENCE</scope>
</reference>
<sequence length="385" mass="43624">MDFNFCIFGEPSGEILEWIEYHNLGTEESGKFTNIIIPQEVDMKDLFLEKESFGYMDGFSPNLNKNLHVGHLSNLIIASAFQNLSIAKEPISIMGDTMDGEVDQTETFKSYESICKLFNYKLGDVYYASKMDYDGDLLKDGEGDYKGTKVFQVEDEKIVGIKSNGSTSYFYQDVALASHLDKSTLYMTGFEQNNHFETLGKLFPTVNHIGLGLVMIDSQKMSSRDGNVIFASEIIEKFKNEFEDEKIAINILKGQILKSKPDSVKNISTKNIDNPKTSPGLYLSYTTARLNSAGLVPSQWDSPIIEEFNSQEVEYSFLKAKYNMSPNILLKSLMDLCGKINNLYMNHTIKDNPKNQMMFQPMLDDLNKGMSLLGMNYVEKVKKQD</sequence>
<keyword evidence="1" id="KW-0436">Ligase</keyword>